<accession>A0ABT1W988</accession>
<dbReference type="InterPro" id="IPR037185">
    <property type="entry name" value="EmrE-like"/>
</dbReference>
<sequence length="310" mass="33846">MEFSITEAGAQSPSRTRAGVLLAFLSYVFYSVSDASVKLLNGSLPPFEVVFLGALLGVLVLPFVRKPGERWGDLFRFRSWKAWVLRAVAAVAGSVFSVIAFTRLSMAEAMSLLFLLPAFVTILSVIFLKEPVGWRRWSAVALGFVGVLVVLRPGLEPFRFGQVAAILGAFASAVTIVLLRALGPSEKRISLYGAGLTGPIVASFALCAPHLVVPTPTEWLWVLGYGLLAAIANVLMMLASERAPASLVAPPQYSQMLWAIGFDELLFGIGIDGWMILGSAIIIGAGLFTFERERIRRPRWWNRHPLITRQ</sequence>
<proteinExistence type="predicted"/>
<dbReference type="Proteomes" id="UP001524587">
    <property type="component" value="Unassembled WGS sequence"/>
</dbReference>
<feature type="transmembrane region" description="Helical" evidence="1">
    <location>
        <begin position="84"/>
        <end position="102"/>
    </location>
</feature>
<keyword evidence="1" id="KW-1133">Transmembrane helix</keyword>
<evidence type="ECO:0000313" key="3">
    <source>
        <dbReference type="EMBL" id="MCQ8278388.1"/>
    </source>
</evidence>
<reference evidence="3 4" key="1">
    <citation type="submission" date="2022-06" db="EMBL/GenBank/DDBJ databases">
        <title>Endosaccharibacter gen. nov., sp. nov., endophytic bacteria isolated from sugarcane.</title>
        <authorList>
            <person name="Pitiwittayakul N."/>
            <person name="Yukphan P."/>
            <person name="Charoenyingcharoen P."/>
            <person name="Tanasupawat S."/>
        </authorList>
    </citation>
    <scope>NUCLEOTIDE SEQUENCE [LARGE SCALE GENOMIC DNA]</scope>
    <source>
        <strain evidence="3 4">KSS8</strain>
    </source>
</reference>
<feature type="transmembrane region" description="Helical" evidence="1">
    <location>
        <begin position="163"/>
        <end position="183"/>
    </location>
</feature>
<dbReference type="Pfam" id="PF00892">
    <property type="entry name" value="EamA"/>
    <property type="match status" value="2"/>
</dbReference>
<feature type="transmembrane region" description="Helical" evidence="1">
    <location>
        <begin position="134"/>
        <end position="151"/>
    </location>
</feature>
<evidence type="ECO:0000313" key="4">
    <source>
        <dbReference type="Proteomes" id="UP001524587"/>
    </source>
</evidence>
<dbReference type="PANTHER" id="PTHR22911:SF135">
    <property type="entry name" value="BLR4310 PROTEIN"/>
    <property type="match status" value="1"/>
</dbReference>
<feature type="transmembrane region" description="Helical" evidence="1">
    <location>
        <begin position="47"/>
        <end position="64"/>
    </location>
</feature>
<dbReference type="InterPro" id="IPR000620">
    <property type="entry name" value="EamA_dom"/>
</dbReference>
<organism evidence="3 4">
    <name type="scientific">Endosaccharibacter trunci</name>
    <dbReference type="NCBI Taxonomy" id="2812733"/>
    <lineage>
        <taxon>Bacteria</taxon>
        <taxon>Pseudomonadati</taxon>
        <taxon>Pseudomonadota</taxon>
        <taxon>Alphaproteobacteria</taxon>
        <taxon>Acetobacterales</taxon>
        <taxon>Acetobacteraceae</taxon>
        <taxon>Endosaccharibacter</taxon>
    </lineage>
</organism>
<dbReference type="PANTHER" id="PTHR22911">
    <property type="entry name" value="ACYL-MALONYL CONDENSING ENZYME-RELATED"/>
    <property type="match status" value="1"/>
</dbReference>
<evidence type="ECO:0000259" key="2">
    <source>
        <dbReference type="Pfam" id="PF00892"/>
    </source>
</evidence>
<keyword evidence="1" id="KW-0812">Transmembrane</keyword>
<protein>
    <submittedName>
        <fullName evidence="3">DMT family transporter</fullName>
    </submittedName>
</protein>
<feature type="transmembrane region" description="Helical" evidence="1">
    <location>
        <begin position="189"/>
        <end position="212"/>
    </location>
</feature>
<dbReference type="RefSeq" id="WP_422863859.1">
    <property type="nucleotide sequence ID" value="NZ_JAMSKV010000005.1"/>
</dbReference>
<feature type="transmembrane region" description="Helical" evidence="1">
    <location>
        <begin position="109"/>
        <end position="128"/>
    </location>
</feature>
<dbReference type="EMBL" id="JAMSKV010000005">
    <property type="protein sequence ID" value="MCQ8278388.1"/>
    <property type="molecule type" value="Genomic_DNA"/>
</dbReference>
<keyword evidence="4" id="KW-1185">Reference proteome</keyword>
<evidence type="ECO:0000256" key="1">
    <source>
        <dbReference type="SAM" id="Phobius"/>
    </source>
</evidence>
<name>A0ABT1W988_9PROT</name>
<feature type="transmembrane region" description="Helical" evidence="1">
    <location>
        <begin position="20"/>
        <end position="40"/>
    </location>
</feature>
<dbReference type="Gene3D" id="1.10.3730.20">
    <property type="match status" value="1"/>
</dbReference>
<feature type="domain" description="EamA" evidence="2">
    <location>
        <begin position="160"/>
        <end position="287"/>
    </location>
</feature>
<gene>
    <name evidence="3" type="ORF">NFI95_07975</name>
</gene>
<feature type="domain" description="EamA" evidence="2">
    <location>
        <begin position="18"/>
        <end position="151"/>
    </location>
</feature>
<dbReference type="SUPFAM" id="SSF103481">
    <property type="entry name" value="Multidrug resistance efflux transporter EmrE"/>
    <property type="match status" value="2"/>
</dbReference>
<comment type="caution">
    <text evidence="3">The sequence shown here is derived from an EMBL/GenBank/DDBJ whole genome shotgun (WGS) entry which is preliminary data.</text>
</comment>
<feature type="transmembrane region" description="Helical" evidence="1">
    <location>
        <begin position="219"/>
        <end position="239"/>
    </location>
</feature>
<keyword evidence="1" id="KW-0472">Membrane</keyword>
<feature type="transmembrane region" description="Helical" evidence="1">
    <location>
        <begin position="265"/>
        <end position="290"/>
    </location>
</feature>